<evidence type="ECO:0000259" key="5">
    <source>
        <dbReference type="PROSITE" id="PS51007"/>
    </source>
</evidence>
<reference evidence="6 7" key="1">
    <citation type="submission" date="2024-04" db="EMBL/GenBank/DDBJ databases">
        <title>Phylogenomic analyses of a clade within the roseobacter group suggest taxonomic reassignments of species of the genera Aestuariivita, Citreicella, Loktanella, Nautella, Pelagibaca, Ruegeria, Thalassobius, Thiobacimonas and Tropicibacter, and the proposal o.</title>
        <authorList>
            <person name="Jeon C.O."/>
        </authorList>
    </citation>
    <scope>NUCLEOTIDE SEQUENCE [LARGE SCALE GENOMIC DNA]</scope>
    <source>
        <strain evidence="6 7">G8-12</strain>
    </source>
</reference>
<dbReference type="PROSITE" id="PS51007">
    <property type="entry name" value="CYTC"/>
    <property type="match status" value="1"/>
</dbReference>
<dbReference type="Gene3D" id="1.10.760.10">
    <property type="entry name" value="Cytochrome c-like domain"/>
    <property type="match status" value="1"/>
</dbReference>
<accession>A0AAN0NDA4</accession>
<evidence type="ECO:0000256" key="2">
    <source>
        <dbReference type="ARBA" id="ARBA00022723"/>
    </source>
</evidence>
<dbReference type="KEGG" id="yag:AABB28_09430"/>
<gene>
    <name evidence="6" type="ORF">AABB28_09430</name>
</gene>
<dbReference type="InterPro" id="IPR036909">
    <property type="entry name" value="Cyt_c-like_dom_sf"/>
</dbReference>
<dbReference type="PROSITE" id="PS51257">
    <property type="entry name" value="PROKAR_LIPOPROTEIN"/>
    <property type="match status" value="1"/>
</dbReference>
<evidence type="ECO:0000256" key="3">
    <source>
        <dbReference type="ARBA" id="ARBA00023004"/>
    </source>
</evidence>
<keyword evidence="7" id="KW-1185">Reference proteome</keyword>
<evidence type="ECO:0000256" key="4">
    <source>
        <dbReference type="PROSITE-ProRule" id="PRU00433"/>
    </source>
</evidence>
<dbReference type="SUPFAM" id="SSF46626">
    <property type="entry name" value="Cytochrome c"/>
    <property type="match status" value="1"/>
</dbReference>
<keyword evidence="3 4" id="KW-0408">Iron</keyword>
<evidence type="ECO:0000256" key="1">
    <source>
        <dbReference type="ARBA" id="ARBA00022617"/>
    </source>
</evidence>
<dbReference type="InterPro" id="IPR009056">
    <property type="entry name" value="Cyt_c-like_dom"/>
</dbReference>
<dbReference type="Proteomes" id="UP001451782">
    <property type="component" value="Chromosome"/>
</dbReference>
<dbReference type="GO" id="GO:0009055">
    <property type="term" value="F:electron transfer activity"/>
    <property type="evidence" value="ECO:0007669"/>
    <property type="project" value="InterPro"/>
</dbReference>
<dbReference type="GO" id="GO:0020037">
    <property type="term" value="F:heme binding"/>
    <property type="evidence" value="ECO:0007669"/>
    <property type="project" value="InterPro"/>
</dbReference>
<evidence type="ECO:0000313" key="7">
    <source>
        <dbReference type="Proteomes" id="UP001451782"/>
    </source>
</evidence>
<protein>
    <submittedName>
        <fullName evidence="6">Cytochrome c</fullName>
    </submittedName>
</protein>
<dbReference type="Pfam" id="PF00034">
    <property type="entry name" value="Cytochrom_C"/>
    <property type="match status" value="1"/>
</dbReference>
<name>A0AAN0NDA4_9RHOB</name>
<organism evidence="6 7">
    <name type="scientific">Yoonia algicola</name>
    <dbReference type="NCBI Taxonomy" id="3137368"/>
    <lineage>
        <taxon>Bacteria</taxon>
        <taxon>Pseudomonadati</taxon>
        <taxon>Pseudomonadota</taxon>
        <taxon>Alphaproteobacteria</taxon>
        <taxon>Rhodobacterales</taxon>
        <taxon>Paracoccaceae</taxon>
        <taxon>Yoonia</taxon>
    </lineage>
</organism>
<keyword evidence="2 4" id="KW-0479">Metal-binding</keyword>
<keyword evidence="1 4" id="KW-0349">Heme</keyword>
<dbReference type="AlphaFoldDB" id="A0AAN0NDA4"/>
<dbReference type="GO" id="GO:0046872">
    <property type="term" value="F:metal ion binding"/>
    <property type="evidence" value="ECO:0007669"/>
    <property type="project" value="UniProtKB-KW"/>
</dbReference>
<proteinExistence type="predicted"/>
<feature type="domain" description="Cytochrome c" evidence="5">
    <location>
        <begin position="17"/>
        <end position="126"/>
    </location>
</feature>
<sequence length="127" mass="13263">MRYVIILLALGLTACVEEPIDGRTAYMDNCASCHGVDGKGDGPAARGLAVAPPDLTTITARNGGVFPTDQVMSTIDGLDRGAHFSAAMPEFGAGDLGETVIVEEQGLGTPVPMKLLVLTEYLESIQQ</sequence>
<dbReference type="EMBL" id="CP151762">
    <property type="protein sequence ID" value="WZU62146.1"/>
    <property type="molecule type" value="Genomic_DNA"/>
</dbReference>
<evidence type="ECO:0000313" key="6">
    <source>
        <dbReference type="EMBL" id="WZU62146.1"/>
    </source>
</evidence>
<dbReference type="RefSeq" id="WP_342068558.1">
    <property type="nucleotide sequence ID" value="NZ_CP151762.1"/>
</dbReference>